<proteinExistence type="predicted"/>
<evidence type="ECO:0000256" key="5">
    <source>
        <dbReference type="ARBA" id="ARBA00022777"/>
    </source>
</evidence>
<evidence type="ECO:0000256" key="7">
    <source>
        <dbReference type="PROSITE-ProRule" id="PRU10141"/>
    </source>
</evidence>
<dbReference type="PROSITE" id="PS50011">
    <property type="entry name" value="PROTEIN_KINASE_DOM"/>
    <property type="match status" value="1"/>
</dbReference>
<evidence type="ECO:0000256" key="6">
    <source>
        <dbReference type="ARBA" id="ARBA00022840"/>
    </source>
</evidence>
<evidence type="ECO:0000259" key="8">
    <source>
        <dbReference type="PROSITE" id="PS50011"/>
    </source>
</evidence>
<evidence type="ECO:0000256" key="1">
    <source>
        <dbReference type="ARBA" id="ARBA00012513"/>
    </source>
</evidence>
<sequence length="148" mass="16840">MGQKLVSTPPDQGLENYEMLGLIGCGDFSEVKLAQHLLTRTPVVVKITRKTGSCITTSQREMNILKRVSLDNGVHIRGNLCQWMYRNLVTEEEARAMFQQMLSAMQYCHRKRIVHRDLNPGNSLLDSKDDVQGSALLLVEYYDPQTKN</sequence>
<evidence type="ECO:0000256" key="3">
    <source>
        <dbReference type="ARBA" id="ARBA00022679"/>
    </source>
</evidence>
<dbReference type="SUPFAM" id="SSF56112">
    <property type="entry name" value="Protein kinase-like (PK-like)"/>
    <property type="match status" value="1"/>
</dbReference>
<evidence type="ECO:0000256" key="2">
    <source>
        <dbReference type="ARBA" id="ARBA00022527"/>
    </source>
</evidence>
<dbReference type="InterPro" id="IPR017441">
    <property type="entry name" value="Protein_kinase_ATP_BS"/>
</dbReference>
<protein>
    <recommendedName>
        <fullName evidence="1">non-specific serine/threonine protein kinase</fullName>
        <ecNumber evidence="1">2.7.11.1</ecNumber>
    </recommendedName>
</protein>
<dbReference type="Proteomes" id="UP001266305">
    <property type="component" value="Unassembled WGS sequence"/>
</dbReference>
<dbReference type="EC" id="2.7.11.1" evidence="1"/>
<reference evidence="9 10" key="1">
    <citation type="submission" date="2023-05" db="EMBL/GenBank/DDBJ databases">
        <title>B98-5 Cell Line De Novo Hybrid Assembly: An Optical Mapping Approach.</title>
        <authorList>
            <person name="Kananen K."/>
            <person name="Auerbach J.A."/>
            <person name="Kautto E."/>
            <person name="Blachly J.S."/>
        </authorList>
    </citation>
    <scope>NUCLEOTIDE SEQUENCE [LARGE SCALE GENOMIC DNA]</scope>
    <source>
        <strain evidence="9">B95-8</strain>
        <tissue evidence="9">Cell line</tissue>
    </source>
</reference>
<accession>A0ABQ9U300</accession>
<evidence type="ECO:0000313" key="10">
    <source>
        <dbReference type="Proteomes" id="UP001266305"/>
    </source>
</evidence>
<dbReference type="Gene3D" id="1.10.510.10">
    <property type="entry name" value="Transferase(Phosphotransferase) domain 1"/>
    <property type="match status" value="1"/>
</dbReference>
<keyword evidence="10" id="KW-1185">Reference proteome</keyword>
<dbReference type="Pfam" id="PF00069">
    <property type="entry name" value="Pkinase"/>
    <property type="match status" value="1"/>
</dbReference>
<keyword evidence="6 7" id="KW-0067">ATP-binding</keyword>
<dbReference type="PROSITE" id="PS00107">
    <property type="entry name" value="PROTEIN_KINASE_ATP"/>
    <property type="match status" value="1"/>
</dbReference>
<keyword evidence="4 7" id="KW-0547">Nucleotide-binding</keyword>
<keyword evidence="5" id="KW-0418">Kinase</keyword>
<dbReference type="InterPro" id="IPR000719">
    <property type="entry name" value="Prot_kinase_dom"/>
</dbReference>
<comment type="caution">
    <text evidence="9">The sequence shown here is derived from an EMBL/GenBank/DDBJ whole genome shotgun (WGS) entry which is preliminary data.</text>
</comment>
<organism evidence="9 10">
    <name type="scientific">Saguinus oedipus</name>
    <name type="common">Cotton-top tamarin</name>
    <name type="synonym">Oedipomidas oedipus</name>
    <dbReference type="NCBI Taxonomy" id="9490"/>
    <lineage>
        <taxon>Eukaryota</taxon>
        <taxon>Metazoa</taxon>
        <taxon>Chordata</taxon>
        <taxon>Craniata</taxon>
        <taxon>Vertebrata</taxon>
        <taxon>Euteleostomi</taxon>
        <taxon>Mammalia</taxon>
        <taxon>Eutheria</taxon>
        <taxon>Euarchontoglires</taxon>
        <taxon>Primates</taxon>
        <taxon>Haplorrhini</taxon>
        <taxon>Platyrrhini</taxon>
        <taxon>Cebidae</taxon>
        <taxon>Callitrichinae</taxon>
        <taxon>Saguinus</taxon>
    </lineage>
</organism>
<gene>
    <name evidence="9" type="ORF">P7K49_030736</name>
</gene>
<name>A0ABQ9U300_SAGOE</name>
<dbReference type="InterPro" id="IPR011009">
    <property type="entry name" value="Kinase-like_dom_sf"/>
</dbReference>
<dbReference type="PANTHER" id="PTHR24346:SF82">
    <property type="entry name" value="KP78A-RELATED"/>
    <property type="match status" value="1"/>
</dbReference>
<dbReference type="EMBL" id="JASSZA010000016">
    <property type="protein sequence ID" value="KAK2091452.1"/>
    <property type="molecule type" value="Genomic_DNA"/>
</dbReference>
<dbReference type="Gene3D" id="3.30.200.20">
    <property type="entry name" value="Phosphorylase Kinase, domain 1"/>
    <property type="match status" value="1"/>
</dbReference>
<keyword evidence="2" id="KW-0723">Serine/threonine-protein kinase</keyword>
<feature type="binding site" evidence="7">
    <location>
        <position position="46"/>
    </location>
    <ligand>
        <name>ATP</name>
        <dbReference type="ChEBI" id="CHEBI:30616"/>
    </ligand>
</feature>
<evidence type="ECO:0000313" key="9">
    <source>
        <dbReference type="EMBL" id="KAK2091452.1"/>
    </source>
</evidence>
<feature type="domain" description="Protein kinase" evidence="8">
    <location>
        <begin position="17"/>
        <end position="148"/>
    </location>
</feature>
<dbReference type="PANTHER" id="PTHR24346">
    <property type="entry name" value="MAP/MICROTUBULE AFFINITY-REGULATING KINASE"/>
    <property type="match status" value="1"/>
</dbReference>
<dbReference type="SMART" id="SM00220">
    <property type="entry name" value="S_TKc"/>
    <property type="match status" value="1"/>
</dbReference>
<evidence type="ECO:0000256" key="4">
    <source>
        <dbReference type="ARBA" id="ARBA00022741"/>
    </source>
</evidence>
<keyword evidence="3" id="KW-0808">Transferase</keyword>